<dbReference type="Pfam" id="PF13401">
    <property type="entry name" value="AAA_22"/>
    <property type="match status" value="1"/>
</dbReference>
<dbReference type="EMBL" id="PVXN01000058">
    <property type="protein sequence ID" value="PRR70120.1"/>
    <property type="molecule type" value="Genomic_DNA"/>
</dbReference>
<organism evidence="2 3">
    <name type="scientific">Clostridium thermopalmarium DSM 5974</name>
    <dbReference type="NCBI Taxonomy" id="1121340"/>
    <lineage>
        <taxon>Bacteria</taxon>
        <taxon>Bacillati</taxon>
        <taxon>Bacillota</taxon>
        <taxon>Clostridia</taxon>
        <taxon>Eubacteriales</taxon>
        <taxon>Clostridiaceae</taxon>
        <taxon>Clostridium</taxon>
    </lineage>
</organism>
<protein>
    <submittedName>
        <fullName evidence="2">Transposon Tn7 transposition protein TnsC</fullName>
    </submittedName>
</protein>
<dbReference type="OrthoDB" id="5593847at2"/>
<feature type="domain" description="ORC1/DEAH AAA+ ATPase" evidence="1">
    <location>
        <begin position="141"/>
        <end position="287"/>
    </location>
</feature>
<dbReference type="InterPro" id="IPR027417">
    <property type="entry name" value="P-loop_NTPase"/>
</dbReference>
<dbReference type="Proteomes" id="UP000239614">
    <property type="component" value="Unassembled WGS sequence"/>
</dbReference>
<evidence type="ECO:0000259" key="1">
    <source>
        <dbReference type="Pfam" id="PF13401"/>
    </source>
</evidence>
<name>A0A2T0AML9_9CLOT</name>
<accession>A0A2T0AML9</accession>
<proteinExistence type="predicted"/>
<comment type="caution">
    <text evidence="2">The sequence shown here is derived from an EMBL/GenBank/DDBJ whole genome shotgun (WGS) entry which is preliminary data.</text>
</comment>
<gene>
    <name evidence="2" type="primary">tnsC_2</name>
    <name evidence="2" type="ORF">CPAL_23410</name>
</gene>
<evidence type="ECO:0000313" key="3">
    <source>
        <dbReference type="Proteomes" id="UP000239614"/>
    </source>
</evidence>
<dbReference type="SUPFAM" id="SSF52540">
    <property type="entry name" value="P-loop containing nucleoside triphosphate hydrolases"/>
    <property type="match status" value="1"/>
</dbReference>
<reference evidence="2 3" key="1">
    <citation type="submission" date="2018-03" db="EMBL/GenBank/DDBJ databases">
        <title>Genome sequence of Clostridium thermopalmarium DSM 5974.</title>
        <authorList>
            <person name="Poehlein A."/>
            <person name="Daniel R."/>
        </authorList>
    </citation>
    <scope>NUCLEOTIDE SEQUENCE [LARGE SCALE GENOMIC DNA]</scope>
    <source>
        <strain evidence="2 3">DSM 5974</strain>
    </source>
</reference>
<keyword evidence="3" id="KW-1185">Reference proteome</keyword>
<dbReference type="GO" id="GO:0016887">
    <property type="term" value="F:ATP hydrolysis activity"/>
    <property type="evidence" value="ECO:0007669"/>
    <property type="project" value="InterPro"/>
</dbReference>
<sequence length="551" mass="64136">MNIRDICQYEAAVYKEQPIDEFRNNPLIEALPNLCSINDMLKKMVLVPHYTSSERKLENYIRIHKLENLRRIIIPLSKHKEIALNISSVLRHGYVSRNPLSPENVRKLNMLSEIFKDDSIKNNLQNYKTYNFQISQSAMGFAIIGLSGVGKSKAVERALASYPQVIYHERYKERSFTHTQIVWLKLECPAKGSPNGLCINFFGAIDSILGTDYAERIIRKRASVETMMHYMRQLALNYSIGLIIIDEIQHLLDSRTGANLILNFLVTLDNIVGVPIILIGNYTALDVLRGTFRQARRASGSGEVFWNRMDNNVEWKTFLPYIWKYQWTKNECELTQEIMDTMYEETMGIAALTIELYKAVQRRAILSEKEIITPELIKIVSNEEKIMTKPMRVALKNNAYGEYEFYRDLREKDGNVYAYSDKHKDIILQAKKKKAVQPQDNEEVELAFNKIYLWLLERDIDSDMAKERADEIVKNYDTSTPIEELQKIALKSLIKEKIENIEKRKKSSPIEDGDLRKMYKEKKQNDSDIYSVLEKNNLIKNPDELYKGEKQ</sequence>
<dbReference type="AlphaFoldDB" id="A0A2T0AML9"/>
<evidence type="ECO:0000313" key="2">
    <source>
        <dbReference type="EMBL" id="PRR70120.1"/>
    </source>
</evidence>
<dbReference type="Gene3D" id="3.40.50.300">
    <property type="entry name" value="P-loop containing nucleotide triphosphate hydrolases"/>
    <property type="match status" value="1"/>
</dbReference>
<dbReference type="InterPro" id="IPR049945">
    <property type="entry name" value="AAA_22"/>
</dbReference>
<dbReference type="RefSeq" id="WP_106024675.1">
    <property type="nucleotide sequence ID" value="NZ_PVXN01000058.1"/>
</dbReference>